<feature type="compositionally biased region" description="Acidic residues" evidence="1">
    <location>
        <begin position="27"/>
        <end position="57"/>
    </location>
</feature>
<sequence length="120" mass="12447">MPLREAEGDEEEAGGENPFAAAGGEEGGGEEAPADDAAAEEPAADDAAAEEGGEEETAAAKPKADLKYPVKFNIGKVKKYNNADFISGEGELKSINSKGMVVTVQPDNVDVFVNFSDIID</sequence>
<protein>
    <submittedName>
        <fullName evidence="2">Uncharacterized protein</fullName>
    </submittedName>
</protein>
<evidence type="ECO:0000313" key="2">
    <source>
        <dbReference type="EMBL" id="CAB4143618.1"/>
    </source>
</evidence>
<accession>A0A6J5MAB7</accession>
<dbReference type="EMBL" id="LR796421">
    <property type="protein sequence ID" value="CAB4143618.1"/>
    <property type="molecule type" value="Genomic_DNA"/>
</dbReference>
<gene>
    <name evidence="2" type="ORF">UFOVP450_182</name>
</gene>
<organism evidence="2">
    <name type="scientific">uncultured Caudovirales phage</name>
    <dbReference type="NCBI Taxonomy" id="2100421"/>
    <lineage>
        <taxon>Viruses</taxon>
        <taxon>Duplodnaviria</taxon>
        <taxon>Heunggongvirae</taxon>
        <taxon>Uroviricota</taxon>
        <taxon>Caudoviricetes</taxon>
        <taxon>Peduoviridae</taxon>
        <taxon>Maltschvirus</taxon>
        <taxon>Maltschvirus maltsch</taxon>
    </lineage>
</organism>
<name>A0A6J5MAB7_9CAUD</name>
<evidence type="ECO:0000256" key="1">
    <source>
        <dbReference type="SAM" id="MobiDB-lite"/>
    </source>
</evidence>
<feature type="region of interest" description="Disordered" evidence="1">
    <location>
        <begin position="1"/>
        <end position="64"/>
    </location>
</feature>
<proteinExistence type="predicted"/>
<reference evidence="2" key="1">
    <citation type="submission" date="2020-04" db="EMBL/GenBank/DDBJ databases">
        <authorList>
            <person name="Chiriac C."/>
            <person name="Salcher M."/>
            <person name="Ghai R."/>
            <person name="Kavagutti S V."/>
        </authorList>
    </citation>
    <scope>NUCLEOTIDE SEQUENCE</scope>
</reference>